<sequence length="68" mass="7089">METAEDRSPSRHRAIVTALAAEIERQARAGASRIDIEALAGAAEAAIEARPPAAAGRHPSELNATNDD</sequence>
<proteinExistence type="predicted"/>
<protein>
    <submittedName>
        <fullName evidence="2">Uncharacterized protein</fullName>
    </submittedName>
</protein>
<dbReference type="Proteomes" id="UP001595613">
    <property type="component" value="Unassembled WGS sequence"/>
</dbReference>
<keyword evidence="3" id="KW-1185">Reference proteome</keyword>
<dbReference type="EMBL" id="JBHRYD010000007">
    <property type="protein sequence ID" value="MFC3705175.1"/>
    <property type="molecule type" value="Genomic_DNA"/>
</dbReference>
<organism evidence="2 3">
    <name type="scientific">Devosia honganensis</name>
    <dbReference type="NCBI Taxonomy" id="1610527"/>
    <lineage>
        <taxon>Bacteria</taxon>
        <taxon>Pseudomonadati</taxon>
        <taxon>Pseudomonadota</taxon>
        <taxon>Alphaproteobacteria</taxon>
        <taxon>Hyphomicrobiales</taxon>
        <taxon>Devosiaceae</taxon>
        <taxon>Devosia</taxon>
    </lineage>
</organism>
<feature type="region of interest" description="Disordered" evidence="1">
    <location>
        <begin position="49"/>
        <end position="68"/>
    </location>
</feature>
<name>A0ABV7X528_9HYPH</name>
<comment type="caution">
    <text evidence="2">The sequence shown here is derived from an EMBL/GenBank/DDBJ whole genome shotgun (WGS) entry which is preliminary data.</text>
</comment>
<evidence type="ECO:0000313" key="3">
    <source>
        <dbReference type="Proteomes" id="UP001595613"/>
    </source>
</evidence>
<reference evidence="3" key="1">
    <citation type="journal article" date="2019" name="Int. J. Syst. Evol. Microbiol.">
        <title>The Global Catalogue of Microorganisms (GCM) 10K type strain sequencing project: providing services to taxonomists for standard genome sequencing and annotation.</title>
        <authorList>
            <consortium name="The Broad Institute Genomics Platform"/>
            <consortium name="The Broad Institute Genome Sequencing Center for Infectious Disease"/>
            <person name="Wu L."/>
            <person name="Ma J."/>
        </authorList>
    </citation>
    <scope>NUCLEOTIDE SEQUENCE [LARGE SCALE GENOMIC DNA]</scope>
    <source>
        <strain evidence="3">KCTC 42281</strain>
    </source>
</reference>
<gene>
    <name evidence="2" type="ORF">ACFOOL_10450</name>
</gene>
<evidence type="ECO:0000313" key="2">
    <source>
        <dbReference type="EMBL" id="MFC3705175.1"/>
    </source>
</evidence>
<evidence type="ECO:0000256" key="1">
    <source>
        <dbReference type="SAM" id="MobiDB-lite"/>
    </source>
</evidence>
<dbReference type="RefSeq" id="WP_380096915.1">
    <property type="nucleotide sequence ID" value="NZ_JBHRYD010000007.1"/>
</dbReference>
<accession>A0ABV7X528</accession>